<evidence type="ECO:0000313" key="5">
    <source>
        <dbReference type="Proteomes" id="UP000590811"/>
    </source>
</evidence>
<dbReference type="Proteomes" id="UP000278440">
    <property type="component" value="Unassembled WGS sequence"/>
</dbReference>
<dbReference type="SUPFAM" id="SSF54593">
    <property type="entry name" value="Glyoxalase/Bleomycin resistance protein/Dihydroxybiphenyl dioxygenase"/>
    <property type="match status" value="1"/>
</dbReference>
<keyword evidence="4" id="KW-1185">Reference proteome</keyword>
<evidence type="ECO:0000313" key="3">
    <source>
        <dbReference type="EMBL" id="RKT78862.1"/>
    </source>
</evidence>
<feature type="domain" description="VOC" evidence="1">
    <location>
        <begin position="11"/>
        <end position="130"/>
    </location>
</feature>
<organism evidence="3 4">
    <name type="scientific">Terracoccus luteus</name>
    <dbReference type="NCBI Taxonomy" id="53356"/>
    <lineage>
        <taxon>Bacteria</taxon>
        <taxon>Bacillati</taxon>
        <taxon>Actinomycetota</taxon>
        <taxon>Actinomycetes</taxon>
        <taxon>Micrococcales</taxon>
        <taxon>Intrasporangiaceae</taxon>
        <taxon>Terracoccus</taxon>
    </lineage>
</organism>
<dbReference type="InterPro" id="IPR029068">
    <property type="entry name" value="Glyas_Bleomycin-R_OHBP_Dase"/>
</dbReference>
<dbReference type="Gene3D" id="3.10.180.10">
    <property type="entry name" value="2,3-Dihydroxybiphenyl 1,2-Dioxygenase, domain 1"/>
    <property type="match status" value="2"/>
</dbReference>
<sequence length="279" mass="29474">MSEPRTYPTGVPSWVDLDAGDVDAATAFYGGLFGWTSTDVMPPGLPQRYVIAQLDGRDVAAVGGPSAPGATGADTATWNTYVAVDDADAAAAAVERAGGTVVEPPADAGEGGRSVLCRDPEGAPFRLWQARRRLGAQAVNEPGAWNFSDLHAADPDTAARFYTEVFGWVVDDVGSATIVRRPGYGDHLAATVDPGIHHRQDGIQAPPGFADGIAWLARAEDGERPHWHVTFAVADRDEVASTAERLGATVLDRAETDWTRTAVVRDPQGAVLTVSQFLL</sequence>
<comment type="caution">
    <text evidence="3">The sequence shown here is derived from an EMBL/GenBank/DDBJ whole genome shotgun (WGS) entry which is preliminary data.</text>
</comment>
<evidence type="ECO:0000313" key="2">
    <source>
        <dbReference type="EMBL" id="MBB2986111.1"/>
    </source>
</evidence>
<feature type="domain" description="VOC" evidence="1">
    <location>
        <begin position="144"/>
        <end position="277"/>
    </location>
</feature>
<gene>
    <name evidence="3" type="ORF">DFJ68_2316</name>
    <name evidence="2" type="ORF">FHW14_001265</name>
</gene>
<reference evidence="2 5" key="2">
    <citation type="submission" date="2020-08" db="EMBL/GenBank/DDBJ databases">
        <title>Genomic Encyclopedia of Type Strains, Phase IV (KMG-V): Genome sequencing to study the core and pangenomes of soil and plant-associated prokaryotes.</title>
        <authorList>
            <person name="Whitman W."/>
        </authorList>
    </citation>
    <scope>NUCLEOTIDE SEQUENCE [LARGE SCALE GENOMIC DNA]</scope>
    <source>
        <strain evidence="2 5">B3ACCR2</strain>
    </source>
</reference>
<dbReference type="InterPro" id="IPR052164">
    <property type="entry name" value="Anthracycline_SecMetBiosynth"/>
</dbReference>
<evidence type="ECO:0000259" key="1">
    <source>
        <dbReference type="PROSITE" id="PS51819"/>
    </source>
</evidence>
<dbReference type="AlphaFoldDB" id="A0A495XY51"/>
<dbReference type="Proteomes" id="UP000590811">
    <property type="component" value="Unassembled WGS sequence"/>
</dbReference>
<dbReference type="InterPro" id="IPR041581">
    <property type="entry name" value="Glyoxalase_6"/>
</dbReference>
<evidence type="ECO:0000313" key="4">
    <source>
        <dbReference type="Proteomes" id="UP000278440"/>
    </source>
</evidence>
<dbReference type="PANTHER" id="PTHR33993">
    <property type="entry name" value="GLYOXALASE-RELATED"/>
    <property type="match status" value="1"/>
</dbReference>
<dbReference type="InterPro" id="IPR004360">
    <property type="entry name" value="Glyas_Fos-R_dOase_dom"/>
</dbReference>
<dbReference type="Pfam" id="PF00903">
    <property type="entry name" value="Glyoxalase"/>
    <property type="match status" value="1"/>
</dbReference>
<reference evidence="3 4" key="1">
    <citation type="submission" date="2018-10" db="EMBL/GenBank/DDBJ databases">
        <title>Sequencing the genomes of 1000 actinobacteria strains.</title>
        <authorList>
            <person name="Klenk H.-P."/>
        </authorList>
    </citation>
    <scope>NUCLEOTIDE SEQUENCE [LARGE SCALE GENOMIC DNA]</scope>
    <source>
        <strain evidence="3 4">DSM 44267</strain>
    </source>
</reference>
<dbReference type="PROSITE" id="PS51819">
    <property type="entry name" value="VOC"/>
    <property type="match status" value="2"/>
</dbReference>
<protein>
    <recommendedName>
        <fullName evidence="1">VOC domain-containing protein</fullName>
    </recommendedName>
</protein>
<dbReference type="EMBL" id="JACHVT010000003">
    <property type="protein sequence ID" value="MBB2986111.1"/>
    <property type="molecule type" value="Genomic_DNA"/>
</dbReference>
<dbReference type="EMBL" id="RBXT01000001">
    <property type="protein sequence ID" value="RKT78862.1"/>
    <property type="molecule type" value="Genomic_DNA"/>
</dbReference>
<dbReference type="RefSeq" id="WP_121033351.1">
    <property type="nucleotide sequence ID" value="NZ_JACHVT010000003.1"/>
</dbReference>
<dbReference type="Pfam" id="PF18029">
    <property type="entry name" value="Glyoxalase_6"/>
    <property type="match status" value="1"/>
</dbReference>
<dbReference type="CDD" id="cd07247">
    <property type="entry name" value="SgaA_N_like"/>
    <property type="match status" value="1"/>
</dbReference>
<name>A0A495XY51_9MICO</name>
<dbReference type="InterPro" id="IPR037523">
    <property type="entry name" value="VOC_core"/>
</dbReference>
<dbReference type="PANTHER" id="PTHR33993:SF14">
    <property type="entry name" value="GB|AAF24581.1"/>
    <property type="match status" value="1"/>
</dbReference>
<dbReference type="OrthoDB" id="9793039at2"/>
<accession>A0A495XY51</accession>
<proteinExistence type="predicted"/>